<evidence type="ECO:0000259" key="6">
    <source>
        <dbReference type="PROSITE" id="PS51733"/>
    </source>
</evidence>
<evidence type="ECO:0000313" key="8">
    <source>
        <dbReference type="Proteomes" id="UP000598174"/>
    </source>
</evidence>
<dbReference type="Pfam" id="PF02237">
    <property type="entry name" value="BPL_C"/>
    <property type="match status" value="1"/>
</dbReference>
<comment type="caution">
    <text evidence="7">The sequence shown here is derived from an EMBL/GenBank/DDBJ whole genome shotgun (WGS) entry which is preliminary data.</text>
</comment>
<dbReference type="InterPro" id="IPR008988">
    <property type="entry name" value="Transcriptional_repressor_C"/>
</dbReference>
<proteinExistence type="predicted"/>
<dbReference type="GO" id="GO:0005737">
    <property type="term" value="C:cytoplasm"/>
    <property type="evidence" value="ECO:0007669"/>
    <property type="project" value="TreeGrafter"/>
</dbReference>
<reference evidence="7" key="1">
    <citation type="submission" date="2021-01" db="EMBL/GenBank/DDBJ databases">
        <title>Whole genome shotgun sequence of Actinoplanes ferrugineus NBRC 15555.</title>
        <authorList>
            <person name="Komaki H."/>
            <person name="Tamura T."/>
        </authorList>
    </citation>
    <scope>NUCLEOTIDE SEQUENCE</scope>
    <source>
        <strain evidence="7">NBRC 15555</strain>
    </source>
</reference>
<dbReference type="EMBL" id="BOMM01000002">
    <property type="protein sequence ID" value="GIE08628.1"/>
    <property type="molecule type" value="Genomic_DNA"/>
</dbReference>
<dbReference type="CDD" id="cd16442">
    <property type="entry name" value="BPL"/>
    <property type="match status" value="1"/>
</dbReference>
<feature type="domain" description="BPL/LPL catalytic" evidence="6">
    <location>
        <begin position="23"/>
        <end position="214"/>
    </location>
</feature>
<dbReference type="Gene3D" id="3.30.930.10">
    <property type="entry name" value="Bira Bifunctional Protein, Domain 2"/>
    <property type="match status" value="1"/>
</dbReference>
<evidence type="ECO:0000256" key="2">
    <source>
        <dbReference type="ARBA" id="ARBA00022741"/>
    </source>
</evidence>
<dbReference type="Proteomes" id="UP000598174">
    <property type="component" value="Unassembled WGS sequence"/>
</dbReference>
<dbReference type="InterPro" id="IPR003142">
    <property type="entry name" value="BPL_C"/>
</dbReference>
<sequence length="284" mass="29749">MPASPYTDLDRPPLSPRSLERALVTPNGLWTRIDVRARTASTNADAATAAMADEPEGLVVVAEEQTAGRGRRERQWTSPPRAGLTLSVLLRPGLARPERDWPALRPGAFSWLPLMAGVALMEAVERVAEVDAALKWPNDLLVGGGKCAGILAEASGDVVVVGIGLNVTTRREELPGTNGLPATSLKVAGAAGLDRDPLLRALLRGLAGWYGGWREAGGDAELSGLLGAYRRGCATLGREVRVLLPAGGEILGEATSVDDGGQLVVRSADGVTHRVSAGDVLHVR</sequence>
<dbReference type="NCBIfam" id="TIGR00121">
    <property type="entry name" value="birA_ligase"/>
    <property type="match status" value="1"/>
</dbReference>
<evidence type="ECO:0000256" key="4">
    <source>
        <dbReference type="ARBA" id="ARBA00023267"/>
    </source>
</evidence>
<dbReference type="SUPFAM" id="SSF50037">
    <property type="entry name" value="C-terminal domain of transcriptional repressors"/>
    <property type="match status" value="1"/>
</dbReference>
<dbReference type="Gene3D" id="2.30.30.100">
    <property type="match status" value="1"/>
</dbReference>
<dbReference type="Pfam" id="PF03099">
    <property type="entry name" value="BPL_LplA_LipB"/>
    <property type="match status" value="1"/>
</dbReference>
<dbReference type="InterPro" id="IPR045864">
    <property type="entry name" value="aa-tRNA-synth_II/BPL/LPL"/>
</dbReference>
<dbReference type="PANTHER" id="PTHR12835:SF5">
    <property type="entry name" value="BIOTIN--PROTEIN LIGASE"/>
    <property type="match status" value="1"/>
</dbReference>
<evidence type="ECO:0000256" key="5">
    <source>
        <dbReference type="ARBA" id="ARBA00024227"/>
    </source>
</evidence>
<dbReference type="GO" id="GO:0004077">
    <property type="term" value="F:biotin--[biotin carboxyl-carrier protein] ligase activity"/>
    <property type="evidence" value="ECO:0007669"/>
    <property type="project" value="UniProtKB-EC"/>
</dbReference>
<protein>
    <recommendedName>
        <fullName evidence="5">biotin--[biotin carboxyl-carrier protein] ligase</fullName>
        <ecNumber evidence="5">6.3.4.15</ecNumber>
    </recommendedName>
</protein>
<dbReference type="PANTHER" id="PTHR12835">
    <property type="entry name" value="BIOTIN PROTEIN LIGASE"/>
    <property type="match status" value="1"/>
</dbReference>
<evidence type="ECO:0000313" key="7">
    <source>
        <dbReference type="EMBL" id="GIE08628.1"/>
    </source>
</evidence>
<name>A0A919MAE9_9ACTN</name>
<evidence type="ECO:0000256" key="3">
    <source>
        <dbReference type="ARBA" id="ARBA00022840"/>
    </source>
</evidence>
<keyword evidence="3" id="KW-0067">ATP-binding</keyword>
<dbReference type="GO" id="GO:0005524">
    <property type="term" value="F:ATP binding"/>
    <property type="evidence" value="ECO:0007669"/>
    <property type="project" value="UniProtKB-KW"/>
</dbReference>
<dbReference type="InterPro" id="IPR004143">
    <property type="entry name" value="BPL_LPL_catalytic"/>
</dbReference>
<dbReference type="InterPro" id="IPR004408">
    <property type="entry name" value="Biotin_CoA_COase_ligase"/>
</dbReference>
<keyword evidence="4" id="KW-0092">Biotin</keyword>
<keyword evidence="1 7" id="KW-0436">Ligase</keyword>
<dbReference type="PROSITE" id="PS51733">
    <property type="entry name" value="BPL_LPL_CATALYTIC"/>
    <property type="match status" value="1"/>
</dbReference>
<keyword evidence="2" id="KW-0547">Nucleotide-binding</keyword>
<dbReference type="EC" id="6.3.4.15" evidence="5"/>
<gene>
    <name evidence="7" type="ORF">Afe05nite_04680</name>
</gene>
<dbReference type="AlphaFoldDB" id="A0A919MAE9"/>
<keyword evidence="8" id="KW-1185">Reference proteome</keyword>
<dbReference type="SUPFAM" id="SSF55681">
    <property type="entry name" value="Class II aaRS and biotin synthetases"/>
    <property type="match status" value="1"/>
</dbReference>
<accession>A0A919MAE9</accession>
<evidence type="ECO:0000256" key="1">
    <source>
        <dbReference type="ARBA" id="ARBA00022598"/>
    </source>
</evidence>
<organism evidence="7 8">
    <name type="scientific">Paractinoplanes ferrugineus</name>
    <dbReference type="NCBI Taxonomy" id="113564"/>
    <lineage>
        <taxon>Bacteria</taxon>
        <taxon>Bacillati</taxon>
        <taxon>Actinomycetota</taxon>
        <taxon>Actinomycetes</taxon>
        <taxon>Micromonosporales</taxon>
        <taxon>Micromonosporaceae</taxon>
        <taxon>Paractinoplanes</taxon>
    </lineage>
</organism>
<dbReference type="RefSeq" id="WP_203815263.1">
    <property type="nucleotide sequence ID" value="NZ_BAAABP010000014.1"/>
</dbReference>